<dbReference type="InterPro" id="IPR011013">
    <property type="entry name" value="Gal_mutarotase_sf_dom"/>
</dbReference>
<dbReference type="CDD" id="cd09020">
    <property type="entry name" value="D-hex-6-P-epi_like"/>
    <property type="match status" value="1"/>
</dbReference>
<dbReference type="InterPro" id="IPR014718">
    <property type="entry name" value="GH-type_carb-bd"/>
</dbReference>
<evidence type="ECO:0000256" key="3">
    <source>
        <dbReference type="ARBA" id="ARBA00023235"/>
    </source>
</evidence>
<evidence type="ECO:0000256" key="1">
    <source>
        <dbReference type="ARBA" id="ARBA00001096"/>
    </source>
</evidence>
<reference evidence="7" key="1">
    <citation type="submission" date="2016-10" db="EMBL/GenBank/DDBJ databases">
        <authorList>
            <person name="Varghese N."/>
            <person name="Submissions S."/>
        </authorList>
    </citation>
    <scope>NUCLEOTIDE SEQUENCE [LARGE SCALE GENOMIC DNA]</scope>
    <source>
        <strain evidence="7">DSM 17834</strain>
    </source>
</reference>
<feature type="active site" evidence="5">
    <location>
        <position position="173"/>
    </location>
</feature>
<dbReference type="GO" id="GO:0047938">
    <property type="term" value="F:glucose-6-phosphate 1-epimerase activity"/>
    <property type="evidence" value="ECO:0007669"/>
    <property type="project" value="UniProtKB-UniRule"/>
</dbReference>
<dbReference type="PANTHER" id="PTHR11122">
    <property type="entry name" value="APOSPORY-ASSOCIATED PROTEIN C-RELATED"/>
    <property type="match status" value="1"/>
</dbReference>
<protein>
    <recommendedName>
        <fullName evidence="4">Putative glucose-6-phosphate 1-epimerase</fullName>
        <ecNumber evidence="4">5.1.3.15</ecNumber>
    </recommendedName>
</protein>
<keyword evidence="7" id="KW-1185">Reference proteome</keyword>
<dbReference type="STRING" id="289003.SAMN05216190_1091"/>
<sequence>MSGTEQHPQAERVEINQLACWRVRSANAELLVAQQGAQILSYQRDGEQPLIWLSEQAEFKQGQGVRGGVPVCWPWFGDLRRNPEQVQAMHQPGQMIVPAHGLVRSLDWQLLGIDSQDHGVVLEFVFNSVEQPLAEWPHAAELKLRIRLDEQLHLELETRNLGDTPLAFSQALHSYFAVSDIRQVHVEGLRGCRYIDTLDNWLERQQSDALSFHGETDRIYLDTPAQLSIVDPAWQRRIQLRSSGSRSAVLWNPWIDKARRLSQFAEDAWQGMLCIEHANVLDDHLLLAPGAQHRLSVSLWSEALPTV</sequence>
<dbReference type="Proteomes" id="UP000198784">
    <property type="component" value="Unassembled WGS sequence"/>
</dbReference>
<organism evidence="6 7">
    <name type="scientific">Pseudomonas borbori</name>
    <dbReference type="NCBI Taxonomy" id="289003"/>
    <lineage>
        <taxon>Bacteria</taxon>
        <taxon>Pseudomonadati</taxon>
        <taxon>Pseudomonadota</taxon>
        <taxon>Gammaproteobacteria</taxon>
        <taxon>Pseudomonadales</taxon>
        <taxon>Pseudomonadaceae</taxon>
        <taxon>Pseudomonas</taxon>
    </lineage>
</organism>
<comment type="catalytic activity">
    <reaction evidence="1">
        <text>alpha-D-glucose 6-phosphate = beta-D-glucose 6-phosphate</text>
        <dbReference type="Rhea" id="RHEA:16249"/>
        <dbReference type="ChEBI" id="CHEBI:58225"/>
        <dbReference type="ChEBI" id="CHEBI:58247"/>
        <dbReference type="EC" id="5.1.3.15"/>
    </reaction>
</comment>
<dbReference type="InterPro" id="IPR025532">
    <property type="entry name" value="G6P_1-epimerase"/>
</dbReference>
<evidence type="ECO:0000256" key="5">
    <source>
        <dbReference type="PIRSR" id="PIRSR016020-1"/>
    </source>
</evidence>
<dbReference type="RefSeq" id="WP_090499783.1">
    <property type="nucleotide sequence ID" value="NZ_FOWX01000009.1"/>
</dbReference>
<feature type="active site" evidence="5">
    <location>
        <position position="276"/>
    </location>
</feature>
<dbReference type="PANTHER" id="PTHR11122:SF13">
    <property type="entry name" value="GLUCOSE-6-PHOSPHATE 1-EPIMERASE"/>
    <property type="match status" value="1"/>
</dbReference>
<keyword evidence="3 4" id="KW-0413">Isomerase</keyword>
<gene>
    <name evidence="6" type="ORF">SAMN05216190_1091</name>
</gene>
<dbReference type="PIRSF" id="PIRSF016020">
    <property type="entry name" value="PHexose_mutarotase"/>
    <property type="match status" value="1"/>
</dbReference>
<dbReference type="GO" id="GO:0030246">
    <property type="term" value="F:carbohydrate binding"/>
    <property type="evidence" value="ECO:0007669"/>
    <property type="project" value="UniProtKB-UniRule"/>
</dbReference>
<evidence type="ECO:0000256" key="2">
    <source>
        <dbReference type="ARBA" id="ARBA00005866"/>
    </source>
</evidence>
<dbReference type="SUPFAM" id="SSF74650">
    <property type="entry name" value="Galactose mutarotase-like"/>
    <property type="match status" value="1"/>
</dbReference>
<dbReference type="Pfam" id="PF01263">
    <property type="entry name" value="Aldose_epim"/>
    <property type="match status" value="1"/>
</dbReference>
<proteinExistence type="inferred from homology"/>
<dbReference type="AlphaFoldDB" id="A0A1I5PKG9"/>
<evidence type="ECO:0000313" key="7">
    <source>
        <dbReference type="Proteomes" id="UP000198784"/>
    </source>
</evidence>
<evidence type="ECO:0000313" key="6">
    <source>
        <dbReference type="EMBL" id="SFP34642.1"/>
    </source>
</evidence>
<dbReference type="GO" id="GO:0005975">
    <property type="term" value="P:carbohydrate metabolic process"/>
    <property type="evidence" value="ECO:0007669"/>
    <property type="project" value="InterPro"/>
</dbReference>
<dbReference type="OrthoDB" id="9790727at2"/>
<name>A0A1I5PKG9_9PSED</name>
<dbReference type="EMBL" id="FOWX01000009">
    <property type="protein sequence ID" value="SFP34642.1"/>
    <property type="molecule type" value="Genomic_DNA"/>
</dbReference>
<accession>A0A1I5PKG9</accession>
<dbReference type="Gene3D" id="2.70.98.10">
    <property type="match status" value="1"/>
</dbReference>
<dbReference type="InterPro" id="IPR008183">
    <property type="entry name" value="Aldose_1/G6P_1-epimerase"/>
</dbReference>
<evidence type="ECO:0000256" key="4">
    <source>
        <dbReference type="PIRNR" id="PIRNR016020"/>
    </source>
</evidence>
<comment type="similarity">
    <text evidence="2 4">Belongs to the glucose-6-phosphate 1-epimerase family.</text>
</comment>
<dbReference type="EC" id="5.1.3.15" evidence="4"/>